<evidence type="ECO:0000313" key="1">
    <source>
        <dbReference type="EMBL" id="QJC53050.1"/>
    </source>
</evidence>
<dbReference type="EMBL" id="CP051428">
    <property type="protein sequence ID" value="QJC53050.1"/>
    <property type="molecule type" value="Genomic_DNA"/>
</dbReference>
<sequence length="68" mass="7571">MAQIKPIVRVELDPLHAVPEICAVIAALLPYNRGHEQAVLEGVRDAINEQLKGDGENAESVRESRRKR</sequence>
<dbReference type="AlphaFoldDB" id="A0A6H2H055"/>
<dbReference type="RefSeq" id="WP_168908599.1">
    <property type="nucleotide sequence ID" value="NZ_CP051428.1"/>
</dbReference>
<keyword evidence="2" id="KW-1185">Reference proteome</keyword>
<name>A0A6H2H055_9BACL</name>
<reference evidence="1 2" key="1">
    <citation type="submission" date="2020-04" db="EMBL/GenBank/DDBJ databases">
        <title>Novel Paenibacillus strain UniB2 isolated from commercial digestive syrup.</title>
        <authorList>
            <person name="Thorat V."/>
            <person name="Kirdat K."/>
            <person name="Tiwarekar B."/>
            <person name="Yadav A."/>
        </authorList>
    </citation>
    <scope>NUCLEOTIDE SEQUENCE [LARGE SCALE GENOMIC DNA]</scope>
    <source>
        <strain evidence="1 2">UniB2</strain>
    </source>
</reference>
<accession>A0A6H2H055</accession>
<dbReference type="KEGG" id="palr:HGI30_16700"/>
<organism evidence="1 2">
    <name type="scientific">Paenibacillus albicereus</name>
    <dbReference type="NCBI Taxonomy" id="2726185"/>
    <lineage>
        <taxon>Bacteria</taxon>
        <taxon>Bacillati</taxon>
        <taxon>Bacillota</taxon>
        <taxon>Bacilli</taxon>
        <taxon>Bacillales</taxon>
        <taxon>Paenibacillaceae</taxon>
        <taxon>Paenibacillus</taxon>
    </lineage>
</organism>
<dbReference type="Proteomes" id="UP000502136">
    <property type="component" value="Chromosome"/>
</dbReference>
<protein>
    <submittedName>
        <fullName evidence="1">Uncharacterized protein</fullName>
    </submittedName>
</protein>
<evidence type="ECO:0000313" key="2">
    <source>
        <dbReference type="Proteomes" id="UP000502136"/>
    </source>
</evidence>
<gene>
    <name evidence="1" type="ORF">HGI30_16700</name>
</gene>
<proteinExistence type="predicted"/>